<dbReference type="RefSeq" id="WP_069405243.1">
    <property type="nucleotide sequence ID" value="NZ_MIGZ01000052.1"/>
</dbReference>
<reference evidence="5" key="1">
    <citation type="submission" date="2016-09" db="EMBL/GenBank/DDBJ databases">
        <authorList>
            <person name="Greninger A.L."/>
            <person name="Jerome K.R."/>
            <person name="Mcnair B."/>
            <person name="Wallis C."/>
            <person name="Fang F."/>
        </authorList>
    </citation>
    <scope>NUCLEOTIDE SEQUENCE [LARGE SCALE GENOMIC DNA]</scope>
    <source>
        <strain evidence="5">M7</strain>
    </source>
</reference>
<dbReference type="Pfam" id="PF02470">
    <property type="entry name" value="MlaD"/>
    <property type="match status" value="1"/>
</dbReference>
<evidence type="ECO:0000256" key="1">
    <source>
        <dbReference type="SAM" id="MobiDB-lite"/>
    </source>
</evidence>
<protein>
    <submittedName>
        <fullName evidence="4">Mammalian cell entry protein</fullName>
    </submittedName>
</protein>
<organism evidence="4 5">
    <name type="scientific">Mycolicibacterium holsaticum</name>
    <dbReference type="NCBI Taxonomy" id="152142"/>
    <lineage>
        <taxon>Bacteria</taxon>
        <taxon>Bacillati</taxon>
        <taxon>Actinomycetota</taxon>
        <taxon>Actinomycetes</taxon>
        <taxon>Mycobacteriales</taxon>
        <taxon>Mycobacteriaceae</taxon>
        <taxon>Mycolicibacterium</taxon>
    </lineage>
</organism>
<evidence type="ECO:0000313" key="4">
    <source>
        <dbReference type="EMBL" id="ODQ94006.1"/>
    </source>
</evidence>
<dbReference type="AlphaFoldDB" id="A0A1E3RVQ6"/>
<keyword evidence="5" id="KW-1185">Reference proteome</keyword>
<dbReference type="GO" id="GO:0005576">
    <property type="term" value="C:extracellular region"/>
    <property type="evidence" value="ECO:0007669"/>
    <property type="project" value="TreeGrafter"/>
</dbReference>
<dbReference type="PANTHER" id="PTHR33371:SF4">
    <property type="entry name" value="INTERMEMBRANE PHOSPHOLIPID TRANSPORT SYSTEM BINDING PROTEIN MLAD"/>
    <property type="match status" value="1"/>
</dbReference>
<proteinExistence type="predicted"/>
<accession>A0A1E3RVQ6</accession>
<dbReference type="Proteomes" id="UP000094243">
    <property type="component" value="Unassembled WGS sequence"/>
</dbReference>
<dbReference type="NCBIfam" id="TIGR00996">
    <property type="entry name" value="Mtu_fam_mce"/>
    <property type="match status" value="1"/>
</dbReference>
<comment type="caution">
    <text evidence="4">The sequence shown here is derived from an EMBL/GenBank/DDBJ whole genome shotgun (WGS) entry which is preliminary data.</text>
</comment>
<feature type="domain" description="Mammalian cell entry C-terminal" evidence="3">
    <location>
        <begin position="117"/>
        <end position="287"/>
    </location>
</feature>
<evidence type="ECO:0000259" key="3">
    <source>
        <dbReference type="Pfam" id="PF11887"/>
    </source>
</evidence>
<dbReference type="PANTHER" id="PTHR33371">
    <property type="entry name" value="INTERMEMBRANE PHOSPHOLIPID TRANSPORT SYSTEM BINDING PROTEIN MLAD-RELATED"/>
    <property type="match status" value="1"/>
</dbReference>
<sequence length="413" mass="43834">MTRFRISSVRTGLTVALVAVLIGGIALVSSDRSTGRTHIVGYFDNSNGLFVGDQVRILGIPVGRIDRIEPQPHRAEIHFWVDSRYPVPADVNAVILSPSLVTARAIQLTPAYTKGPTLQDHSVVPQDRTAVPIEWDDFRDQLERITEMLQPTGPGATSTLGSFINTAADNLRGQGSDIRQAVIQMSQAIAALGDHSGDIFSAVRNLSLLVSALQGSTEVMQHLNQNLDAVTGRLTSNPGSVGAAVKDLSEVVGEVQTFVADNKETVGVASDKLAVVSQILTESLDDVEQALHLAPTAAQNFINIYQPAQGTLTGALAVGNFADPITFICGGVQAASRLSGEQAAKLCVQYLAPIIKNRQYNFPPIGMNPFVGTAARPNEVTYSEDWLRPDAQTAHSTDPLAGLPGLMAPGAAS</sequence>
<evidence type="ECO:0000259" key="2">
    <source>
        <dbReference type="Pfam" id="PF02470"/>
    </source>
</evidence>
<dbReference type="Pfam" id="PF11887">
    <property type="entry name" value="Mce4_CUP1"/>
    <property type="match status" value="1"/>
</dbReference>
<dbReference type="OrthoDB" id="4516955at2"/>
<feature type="region of interest" description="Disordered" evidence="1">
    <location>
        <begin position="393"/>
        <end position="413"/>
    </location>
</feature>
<gene>
    <name evidence="4" type="ORF">BHQ17_11175</name>
</gene>
<dbReference type="InterPro" id="IPR024516">
    <property type="entry name" value="Mce_C"/>
</dbReference>
<feature type="compositionally biased region" description="Low complexity" evidence="1">
    <location>
        <begin position="399"/>
        <end position="413"/>
    </location>
</feature>
<dbReference type="InterPro" id="IPR003399">
    <property type="entry name" value="Mce/MlaD"/>
</dbReference>
<feature type="domain" description="Mce/MlaD" evidence="2">
    <location>
        <begin position="37"/>
        <end position="110"/>
    </location>
</feature>
<dbReference type="EMBL" id="MIGZ01000052">
    <property type="protein sequence ID" value="ODQ94006.1"/>
    <property type="molecule type" value="Genomic_DNA"/>
</dbReference>
<dbReference type="InterPro" id="IPR052336">
    <property type="entry name" value="MlaD_Phospholipid_Transporter"/>
</dbReference>
<evidence type="ECO:0000313" key="5">
    <source>
        <dbReference type="Proteomes" id="UP000094243"/>
    </source>
</evidence>
<dbReference type="InterPro" id="IPR005693">
    <property type="entry name" value="Mce"/>
</dbReference>
<name>A0A1E3RVQ6_9MYCO</name>